<feature type="transmembrane region" description="Helical" evidence="5">
    <location>
        <begin position="17"/>
        <end position="38"/>
    </location>
</feature>
<keyword evidence="2 5" id="KW-0812">Transmembrane</keyword>
<proteinExistence type="predicted"/>
<dbReference type="Proteomes" id="UP001159179">
    <property type="component" value="Unassembled WGS sequence"/>
</dbReference>
<accession>A0AAW6T196</accession>
<organism evidence="7 8">
    <name type="scientific">Heyndrickxia oleronia</name>
    <dbReference type="NCBI Taxonomy" id="38875"/>
    <lineage>
        <taxon>Bacteria</taxon>
        <taxon>Bacillati</taxon>
        <taxon>Bacillota</taxon>
        <taxon>Bacilli</taxon>
        <taxon>Bacillales</taxon>
        <taxon>Bacillaceae</taxon>
        <taxon>Heyndrickxia</taxon>
    </lineage>
</organism>
<feature type="transmembrane region" description="Helical" evidence="5">
    <location>
        <begin position="232"/>
        <end position="255"/>
    </location>
</feature>
<dbReference type="AlphaFoldDB" id="A0AAW6T196"/>
<comment type="subcellular location">
    <subcellularLocation>
        <location evidence="1">Membrane</location>
        <topology evidence="1">Multi-pass membrane protein</topology>
    </subcellularLocation>
</comment>
<dbReference type="GO" id="GO:0016020">
    <property type="term" value="C:membrane"/>
    <property type="evidence" value="ECO:0007669"/>
    <property type="project" value="UniProtKB-SubCell"/>
</dbReference>
<dbReference type="InterPro" id="IPR004841">
    <property type="entry name" value="AA-permease/SLC12A_dom"/>
</dbReference>
<gene>
    <name evidence="7" type="ORF">P5X88_13815</name>
</gene>
<reference evidence="7" key="1">
    <citation type="submission" date="2023-03" db="EMBL/GenBank/DDBJ databases">
        <title>Bacterial isolates from washroom surfaces on a university campus.</title>
        <authorList>
            <person name="Holman D.B."/>
            <person name="Gzyl K.E."/>
            <person name="Taheri A.E."/>
        </authorList>
    </citation>
    <scope>NUCLEOTIDE SEQUENCE</scope>
    <source>
        <strain evidence="7">RD03</strain>
    </source>
</reference>
<feature type="transmembrane region" description="Helical" evidence="5">
    <location>
        <begin position="389"/>
        <end position="407"/>
    </location>
</feature>
<dbReference type="PANTHER" id="PTHR42770:SF8">
    <property type="entry name" value="PUTRESCINE IMPORTER PUUP"/>
    <property type="match status" value="1"/>
</dbReference>
<dbReference type="Pfam" id="PF00324">
    <property type="entry name" value="AA_permease"/>
    <property type="match status" value="1"/>
</dbReference>
<feature type="transmembrane region" description="Helical" evidence="5">
    <location>
        <begin position="45"/>
        <end position="65"/>
    </location>
</feature>
<dbReference type="EMBL" id="JAROYP010000007">
    <property type="protein sequence ID" value="MDH5162021.1"/>
    <property type="molecule type" value="Genomic_DNA"/>
</dbReference>
<feature type="transmembrane region" description="Helical" evidence="5">
    <location>
        <begin position="195"/>
        <end position="212"/>
    </location>
</feature>
<evidence type="ECO:0000256" key="5">
    <source>
        <dbReference type="SAM" id="Phobius"/>
    </source>
</evidence>
<dbReference type="InterPro" id="IPR050367">
    <property type="entry name" value="APC_superfamily"/>
</dbReference>
<evidence type="ECO:0000256" key="1">
    <source>
        <dbReference type="ARBA" id="ARBA00004141"/>
    </source>
</evidence>
<feature type="transmembrane region" description="Helical" evidence="5">
    <location>
        <begin position="356"/>
        <end position="377"/>
    </location>
</feature>
<feature type="transmembrane region" description="Helical" evidence="5">
    <location>
        <begin position="332"/>
        <end position="350"/>
    </location>
</feature>
<feature type="transmembrane region" description="Helical" evidence="5">
    <location>
        <begin position="267"/>
        <end position="286"/>
    </location>
</feature>
<feature type="transmembrane region" description="Helical" evidence="5">
    <location>
        <begin position="153"/>
        <end position="174"/>
    </location>
</feature>
<dbReference type="RefSeq" id="WP_280617048.1">
    <property type="nucleotide sequence ID" value="NZ_JAROYP010000007.1"/>
</dbReference>
<evidence type="ECO:0000313" key="7">
    <source>
        <dbReference type="EMBL" id="MDH5162021.1"/>
    </source>
</evidence>
<protein>
    <submittedName>
        <fullName evidence="7">APC family permease</fullName>
    </submittedName>
</protein>
<feature type="domain" description="Amino acid permease/ SLC12A" evidence="6">
    <location>
        <begin position="18"/>
        <end position="416"/>
    </location>
</feature>
<keyword evidence="3 5" id="KW-1133">Transmembrane helix</keyword>
<dbReference type="GO" id="GO:0055085">
    <property type="term" value="P:transmembrane transport"/>
    <property type="evidence" value="ECO:0007669"/>
    <property type="project" value="InterPro"/>
</dbReference>
<dbReference type="PIRSF" id="PIRSF006060">
    <property type="entry name" value="AA_transporter"/>
    <property type="match status" value="1"/>
</dbReference>
<name>A0AAW6T196_9BACI</name>
<sequence>MNDTNSPTLKRSLSLKYVVFFGLAFMAPTTLFSTYGVAAHSTNGMISTAYIVALGVMLFTAYSYAQMVKAFPAAGAAYTFTQKSLSPHIGFIVGWTIILDYVFSPMISALLLGIAMRAYFPDIPMYIWIILFILIVTVINIMGIKVAAKVNTVLLFLQFGTLTLFVVFSIKGLLNGQGAGTLFSILPFIDSNVELSSFMSVIPILCFSFLGFDAATTLSEETKNPRKTIPKAIYLITIIGGLYYLFGSYFLQLIWPDFQSFKDAEAAYMEIAMYIGGNFLVSYVLAEGIMSSFASAIASGTSASRILYAMGRERVLPAKIFGYLSPKFRTPVYNILIIGIIALSALFLSLTTAVSLINFGALFAFTFVNLSVISHFFFRNKQRSFIGTIRYLIIPLIGASLTGLFWIKLDIHSLILGGTWLLIGFIYLLNLTKMFRKPPPELGFDADLSNKEANL</sequence>
<dbReference type="PANTHER" id="PTHR42770">
    <property type="entry name" value="AMINO ACID TRANSPORTER-RELATED"/>
    <property type="match status" value="1"/>
</dbReference>
<feature type="transmembrane region" description="Helical" evidence="5">
    <location>
        <begin position="126"/>
        <end position="147"/>
    </location>
</feature>
<evidence type="ECO:0000256" key="2">
    <source>
        <dbReference type="ARBA" id="ARBA00022692"/>
    </source>
</evidence>
<evidence type="ECO:0000313" key="8">
    <source>
        <dbReference type="Proteomes" id="UP001159179"/>
    </source>
</evidence>
<evidence type="ECO:0000256" key="3">
    <source>
        <dbReference type="ARBA" id="ARBA00022989"/>
    </source>
</evidence>
<dbReference type="Gene3D" id="1.20.1740.10">
    <property type="entry name" value="Amino acid/polyamine transporter I"/>
    <property type="match status" value="1"/>
</dbReference>
<evidence type="ECO:0000256" key="4">
    <source>
        <dbReference type="ARBA" id="ARBA00023136"/>
    </source>
</evidence>
<keyword evidence="4 5" id="KW-0472">Membrane</keyword>
<comment type="caution">
    <text evidence="7">The sequence shown here is derived from an EMBL/GenBank/DDBJ whole genome shotgun (WGS) entry which is preliminary data.</text>
</comment>
<feature type="transmembrane region" description="Helical" evidence="5">
    <location>
        <begin position="413"/>
        <end position="431"/>
    </location>
</feature>
<evidence type="ECO:0000259" key="6">
    <source>
        <dbReference type="Pfam" id="PF00324"/>
    </source>
</evidence>
<feature type="transmembrane region" description="Helical" evidence="5">
    <location>
        <begin position="85"/>
        <end position="114"/>
    </location>
</feature>